<gene>
    <name evidence="3" type="primary">LOC106819339</name>
</gene>
<dbReference type="GeneID" id="106819339"/>
<feature type="compositionally biased region" description="Basic and acidic residues" evidence="1">
    <location>
        <begin position="177"/>
        <end position="204"/>
    </location>
</feature>
<feature type="region of interest" description="Disordered" evidence="1">
    <location>
        <begin position="159"/>
        <end position="236"/>
    </location>
</feature>
<evidence type="ECO:0000256" key="1">
    <source>
        <dbReference type="SAM" id="MobiDB-lite"/>
    </source>
</evidence>
<feature type="compositionally biased region" description="Basic and acidic residues" evidence="1">
    <location>
        <begin position="159"/>
        <end position="170"/>
    </location>
</feature>
<proteinExistence type="predicted"/>
<evidence type="ECO:0000313" key="3">
    <source>
        <dbReference type="RefSeq" id="XP_014679469.1"/>
    </source>
</evidence>
<dbReference type="Proteomes" id="UP000695022">
    <property type="component" value="Unplaced"/>
</dbReference>
<dbReference type="RefSeq" id="XP_014679469.1">
    <property type="nucleotide sequence ID" value="XM_014823983.1"/>
</dbReference>
<organism evidence="2 3">
    <name type="scientific">Priapulus caudatus</name>
    <name type="common">Priapulid worm</name>
    <dbReference type="NCBI Taxonomy" id="37621"/>
    <lineage>
        <taxon>Eukaryota</taxon>
        <taxon>Metazoa</taxon>
        <taxon>Ecdysozoa</taxon>
        <taxon>Scalidophora</taxon>
        <taxon>Priapulida</taxon>
        <taxon>Priapulimorpha</taxon>
        <taxon>Priapulimorphida</taxon>
        <taxon>Priapulidae</taxon>
        <taxon>Priapulus</taxon>
    </lineage>
</organism>
<name>A0ABM1F4U8_PRICU</name>
<evidence type="ECO:0000313" key="2">
    <source>
        <dbReference type="Proteomes" id="UP000695022"/>
    </source>
</evidence>
<sequence length="350" mass="39526">MLGAEIQLSISLPRGKQGKNMWQFGRVEEWKVLPGCGSPGGVSFPVHHIRPYHRCPMIHPANEDTSLFTDVIQTLKYTDGRWAPCKPADIDNWTRAQRACHMAFVEEFYNSSGRHFMDALLRHYLKDSFLDIVNIGGGSPNNVLLHKLQIMYTYYPVESDRSTSSEDSPKKNLMPKDSPEKDSPEKDSSEKDSPEKDSSEKGSSLKDSSQKSSSQKDSSFSSIVPEYTESEDDGHEVTRTPVVDNLVRDCKTKLTYLIVSVKHGTIRSEHVEQLKHELLSMVPTAAASSGKQRVCGVLICQHEVLFYLAEKSAKKINIFQLESFDLTTEKEFSAFVNYMTALFKYSRQVV</sequence>
<keyword evidence="2" id="KW-1185">Reference proteome</keyword>
<accession>A0ABM1F4U8</accession>
<feature type="compositionally biased region" description="Low complexity" evidence="1">
    <location>
        <begin position="205"/>
        <end position="222"/>
    </location>
</feature>
<reference evidence="3" key="1">
    <citation type="submission" date="2025-08" db="UniProtKB">
        <authorList>
            <consortium name="RefSeq"/>
        </authorList>
    </citation>
    <scope>IDENTIFICATION</scope>
</reference>
<protein>
    <submittedName>
        <fullName evidence="3">Uncharacterized protein LOC106819339</fullName>
    </submittedName>
</protein>